<dbReference type="AlphaFoldDB" id="A0A3S5FG55"/>
<protein>
    <submittedName>
        <fullName evidence="3">Uncharacterized protein</fullName>
    </submittedName>
</protein>
<gene>
    <name evidence="3" type="ORF">PXEA_LOCUS29498</name>
</gene>
<feature type="region of interest" description="Disordered" evidence="1">
    <location>
        <begin position="111"/>
        <end position="131"/>
    </location>
</feature>
<dbReference type="EMBL" id="CAAALY010251304">
    <property type="protein sequence ID" value="VEL36058.1"/>
    <property type="molecule type" value="Genomic_DNA"/>
</dbReference>
<evidence type="ECO:0000313" key="3">
    <source>
        <dbReference type="EMBL" id="VEL36058.1"/>
    </source>
</evidence>
<feature type="transmembrane region" description="Helical" evidence="2">
    <location>
        <begin position="12"/>
        <end position="38"/>
    </location>
</feature>
<evidence type="ECO:0000256" key="1">
    <source>
        <dbReference type="SAM" id="MobiDB-lite"/>
    </source>
</evidence>
<evidence type="ECO:0000313" key="4">
    <source>
        <dbReference type="Proteomes" id="UP000784294"/>
    </source>
</evidence>
<keyword evidence="2" id="KW-0812">Transmembrane</keyword>
<dbReference type="Proteomes" id="UP000784294">
    <property type="component" value="Unassembled WGS sequence"/>
</dbReference>
<reference evidence="3" key="1">
    <citation type="submission" date="2018-11" db="EMBL/GenBank/DDBJ databases">
        <authorList>
            <consortium name="Pathogen Informatics"/>
        </authorList>
    </citation>
    <scope>NUCLEOTIDE SEQUENCE</scope>
</reference>
<organism evidence="3 4">
    <name type="scientific">Protopolystoma xenopodis</name>
    <dbReference type="NCBI Taxonomy" id="117903"/>
    <lineage>
        <taxon>Eukaryota</taxon>
        <taxon>Metazoa</taxon>
        <taxon>Spiralia</taxon>
        <taxon>Lophotrochozoa</taxon>
        <taxon>Platyhelminthes</taxon>
        <taxon>Monogenea</taxon>
        <taxon>Polyopisthocotylea</taxon>
        <taxon>Polystomatidea</taxon>
        <taxon>Polystomatidae</taxon>
        <taxon>Protopolystoma</taxon>
    </lineage>
</organism>
<keyword evidence="4" id="KW-1185">Reference proteome</keyword>
<accession>A0A3S5FG55</accession>
<comment type="caution">
    <text evidence="3">The sequence shown here is derived from an EMBL/GenBank/DDBJ whole genome shotgun (WGS) entry which is preliminary data.</text>
</comment>
<proteinExistence type="predicted"/>
<sequence length="255" mass="27958">MTHHPNPFLAKAHCFDVTLPVALVTLCCIAICHFLTVFPCLPHTSCPQTGLGASVAHISIVQTTCPPPIFTLSFDEVLVKFCPTFASLGLAPLYGFPDTFRCQSSWRGITTSSESAPDASPVQFGTPGLNPPDSDIGPTALTVSALGNHYIQWLVTLPSKFRFPRGWRQVASEVARLPVSLHAHVIKERRESGTPSSSTSTSRSDYTHIHTHIHICHESRSWGPTCTILAIWAFYPASRPCLNDIAQLEQNDQER</sequence>
<name>A0A3S5FG55_9PLAT</name>
<keyword evidence="2" id="KW-0472">Membrane</keyword>
<keyword evidence="2" id="KW-1133">Transmembrane helix</keyword>
<evidence type="ECO:0000256" key="2">
    <source>
        <dbReference type="SAM" id="Phobius"/>
    </source>
</evidence>